<reference evidence="3 4" key="1">
    <citation type="journal article" date="2019" name="Int. J. Syst. Evol. Microbiol.">
        <title>The Global Catalogue of Microorganisms (GCM) 10K type strain sequencing project: providing services to taxonomists for standard genome sequencing and annotation.</title>
        <authorList>
            <consortium name="The Broad Institute Genomics Platform"/>
            <consortium name="The Broad Institute Genome Sequencing Center for Infectious Disease"/>
            <person name="Wu L."/>
            <person name="Ma J."/>
        </authorList>
    </citation>
    <scope>NUCLEOTIDE SEQUENCE [LARGE SCALE GENOMIC DNA]</scope>
    <source>
        <strain evidence="3 4">JCM 14718</strain>
    </source>
</reference>
<evidence type="ECO:0000256" key="1">
    <source>
        <dbReference type="ARBA" id="ARBA00006484"/>
    </source>
</evidence>
<sequence>MIRRGSGYLLITASAAGLLGVPGDAPYTVSKHAAVGLAEWLAVTYKPRGIRVSALCPLGVRTDLLMPGIAAGHPSALAIAAAGPLLRPEDVAEAAVRGLATEEFLILPHPSVAADYAIKAADPDRWIDQTIQAGGPVIGK</sequence>
<comment type="caution">
    <text evidence="3">The sequence shown here is derived from an EMBL/GenBank/DDBJ whole genome shotgun (WGS) entry which is preliminary data.</text>
</comment>
<keyword evidence="2" id="KW-0560">Oxidoreductase</keyword>
<keyword evidence="4" id="KW-1185">Reference proteome</keyword>
<dbReference type="InterPro" id="IPR036291">
    <property type="entry name" value="NAD(P)-bd_dom_sf"/>
</dbReference>
<dbReference type="EMBL" id="BAAANY010000003">
    <property type="protein sequence ID" value="GAA1662039.1"/>
    <property type="molecule type" value="Genomic_DNA"/>
</dbReference>
<evidence type="ECO:0000313" key="3">
    <source>
        <dbReference type="EMBL" id="GAA1662039.1"/>
    </source>
</evidence>
<dbReference type="PANTHER" id="PTHR43180">
    <property type="entry name" value="3-OXOACYL-(ACYL-CARRIER-PROTEIN) REDUCTASE (AFU_ORTHOLOGUE AFUA_6G11210)"/>
    <property type="match status" value="1"/>
</dbReference>
<dbReference type="Gene3D" id="3.40.50.720">
    <property type="entry name" value="NAD(P)-binding Rossmann-like Domain"/>
    <property type="match status" value="1"/>
</dbReference>
<name>A0ABN2FYB5_9ACTN</name>
<dbReference type="SUPFAM" id="SSF51735">
    <property type="entry name" value="NAD(P)-binding Rossmann-fold domains"/>
    <property type="match status" value="1"/>
</dbReference>
<gene>
    <name evidence="3" type="ORF">GCM10009765_09390</name>
</gene>
<dbReference type="CDD" id="cd05233">
    <property type="entry name" value="SDR_c"/>
    <property type="match status" value="1"/>
</dbReference>
<dbReference type="InterPro" id="IPR020904">
    <property type="entry name" value="Sc_DH/Rdtase_CS"/>
</dbReference>
<dbReference type="PROSITE" id="PS00061">
    <property type="entry name" value="ADH_SHORT"/>
    <property type="match status" value="1"/>
</dbReference>
<dbReference type="PRINTS" id="PR00081">
    <property type="entry name" value="GDHRDH"/>
</dbReference>
<proteinExistence type="inferred from homology"/>
<accession>A0ABN2FYB5</accession>
<evidence type="ECO:0000256" key="2">
    <source>
        <dbReference type="ARBA" id="ARBA00023002"/>
    </source>
</evidence>
<dbReference type="InterPro" id="IPR002347">
    <property type="entry name" value="SDR_fam"/>
</dbReference>
<dbReference type="Proteomes" id="UP001500618">
    <property type="component" value="Unassembled WGS sequence"/>
</dbReference>
<comment type="similarity">
    <text evidence="1">Belongs to the short-chain dehydrogenases/reductases (SDR) family.</text>
</comment>
<evidence type="ECO:0000313" key="4">
    <source>
        <dbReference type="Proteomes" id="UP001500618"/>
    </source>
</evidence>
<organism evidence="3 4">
    <name type="scientific">Fodinicola feengrottensis</name>
    <dbReference type="NCBI Taxonomy" id="435914"/>
    <lineage>
        <taxon>Bacteria</taxon>
        <taxon>Bacillati</taxon>
        <taxon>Actinomycetota</taxon>
        <taxon>Actinomycetes</taxon>
        <taxon>Mycobacteriales</taxon>
        <taxon>Fodinicola</taxon>
    </lineage>
</organism>
<protein>
    <recommendedName>
        <fullName evidence="5">SDR family NAD(P)-dependent oxidoreductase</fullName>
    </recommendedName>
</protein>
<dbReference type="Pfam" id="PF00106">
    <property type="entry name" value="adh_short"/>
    <property type="match status" value="1"/>
</dbReference>
<evidence type="ECO:0008006" key="5">
    <source>
        <dbReference type="Google" id="ProtNLM"/>
    </source>
</evidence>
<dbReference type="PANTHER" id="PTHR43180:SF33">
    <property type="entry name" value="15-HYDROXYPROSTAGLANDIN DEHYDROGENASE [NAD(+)]-LIKE"/>
    <property type="match status" value="1"/>
</dbReference>